<organism evidence="1 2">
    <name type="scientific">Naganishia adeliensis</name>
    <dbReference type="NCBI Taxonomy" id="92952"/>
    <lineage>
        <taxon>Eukaryota</taxon>
        <taxon>Fungi</taxon>
        <taxon>Dikarya</taxon>
        <taxon>Basidiomycota</taxon>
        <taxon>Agaricomycotina</taxon>
        <taxon>Tremellomycetes</taxon>
        <taxon>Filobasidiales</taxon>
        <taxon>Filobasidiaceae</taxon>
        <taxon>Naganishia</taxon>
    </lineage>
</organism>
<comment type="caution">
    <text evidence="1">The sequence shown here is derived from an EMBL/GenBank/DDBJ whole genome shotgun (WGS) entry which is preliminary data.</text>
</comment>
<gene>
    <name evidence="1" type="ORF">QFC20_003159</name>
</gene>
<name>A0ACC2WDX4_9TREE</name>
<sequence>MSRSSDKLSIIRVAPPAPHLGPESDTETPASSTSEVSSSGGFSTENSVGLSSRSYRLLKAKVAYCGRARDALVASDPADPSRDSSQELVFMALLQLIFDQQRQLDTFRT</sequence>
<accession>A0ACC2WDX4</accession>
<dbReference type="Proteomes" id="UP001230649">
    <property type="component" value="Unassembled WGS sequence"/>
</dbReference>
<evidence type="ECO:0000313" key="2">
    <source>
        <dbReference type="Proteomes" id="UP001230649"/>
    </source>
</evidence>
<dbReference type="EMBL" id="JASBWS010000027">
    <property type="protein sequence ID" value="KAJ9109959.1"/>
    <property type="molecule type" value="Genomic_DNA"/>
</dbReference>
<evidence type="ECO:0000313" key="1">
    <source>
        <dbReference type="EMBL" id="KAJ9109959.1"/>
    </source>
</evidence>
<reference evidence="1" key="1">
    <citation type="submission" date="2023-04" db="EMBL/GenBank/DDBJ databases">
        <title>Draft Genome sequencing of Naganishia species isolated from polar environments using Oxford Nanopore Technology.</title>
        <authorList>
            <person name="Leo P."/>
            <person name="Venkateswaran K."/>
        </authorList>
    </citation>
    <scope>NUCLEOTIDE SEQUENCE</scope>
    <source>
        <strain evidence="1">MNA-CCFEE 5262</strain>
    </source>
</reference>
<proteinExistence type="predicted"/>
<keyword evidence="2" id="KW-1185">Reference proteome</keyword>
<protein>
    <submittedName>
        <fullName evidence="1">Uncharacterized protein</fullName>
    </submittedName>
</protein>